<feature type="domain" description="NERD" evidence="1">
    <location>
        <begin position="37"/>
        <end position="147"/>
    </location>
</feature>
<dbReference type="PROSITE" id="PS50965">
    <property type="entry name" value="NERD"/>
    <property type="match status" value="1"/>
</dbReference>
<dbReference type="RefSeq" id="WP_388039032.1">
    <property type="nucleotide sequence ID" value="NZ_JBHUEK010000020.1"/>
</dbReference>
<accession>A0ABW4MP67</accession>
<evidence type="ECO:0000259" key="1">
    <source>
        <dbReference type="PROSITE" id="PS50965"/>
    </source>
</evidence>
<keyword evidence="3" id="KW-1185">Reference proteome</keyword>
<evidence type="ECO:0000313" key="3">
    <source>
        <dbReference type="Proteomes" id="UP001597227"/>
    </source>
</evidence>
<protein>
    <submittedName>
        <fullName evidence="2">Nuclease-related domain-containing protein</fullName>
    </submittedName>
</protein>
<dbReference type="EMBL" id="JBHUEK010000020">
    <property type="protein sequence ID" value="MFD1779669.1"/>
    <property type="molecule type" value="Genomic_DNA"/>
</dbReference>
<reference evidence="3" key="1">
    <citation type="journal article" date="2019" name="Int. J. Syst. Evol. Microbiol.">
        <title>The Global Catalogue of Microorganisms (GCM) 10K type strain sequencing project: providing services to taxonomists for standard genome sequencing and annotation.</title>
        <authorList>
            <consortium name="The Broad Institute Genomics Platform"/>
            <consortium name="The Broad Institute Genome Sequencing Center for Infectious Disease"/>
            <person name="Wu L."/>
            <person name="Ma J."/>
        </authorList>
    </citation>
    <scope>NUCLEOTIDE SEQUENCE [LARGE SCALE GENOMIC DNA]</scope>
    <source>
        <strain evidence="3">CCUG 15531</strain>
    </source>
</reference>
<evidence type="ECO:0000313" key="2">
    <source>
        <dbReference type="EMBL" id="MFD1779669.1"/>
    </source>
</evidence>
<dbReference type="InterPro" id="IPR011528">
    <property type="entry name" value="NERD"/>
</dbReference>
<comment type="caution">
    <text evidence="2">The sequence shown here is derived from an EMBL/GenBank/DDBJ whole genome shotgun (WGS) entry which is preliminary data.</text>
</comment>
<gene>
    <name evidence="2" type="ORF">ACFSFW_13475</name>
</gene>
<name>A0ABW4MP67_9BACI</name>
<dbReference type="Pfam" id="PF08378">
    <property type="entry name" value="NERD"/>
    <property type="match status" value="1"/>
</dbReference>
<organism evidence="2 3">
    <name type="scientific">Fredinandcohnia salidurans</name>
    <dbReference type="NCBI Taxonomy" id="2595041"/>
    <lineage>
        <taxon>Bacteria</taxon>
        <taxon>Bacillati</taxon>
        <taxon>Bacillota</taxon>
        <taxon>Bacilli</taxon>
        <taxon>Bacillales</taxon>
        <taxon>Bacillaceae</taxon>
        <taxon>Fredinandcohnia</taxon>
    </lineage>
</organism>
<sequence>MIIKKRTIPLELLLLKLIRARMNVLEKTENQIITLEKGYKGEKMFDQRLEKLSLDCLIINDLLLETANTHYQIDSFLITPPKIHIFEVKNFEGDYLIEGNRMRLISGKEIKNPLIQLSRSESLFRQLLQQHGFNLKVEVHLVFINPEFYLYGASPDLPIIFPSQLERFMNQLNSQSSKLGGKHHTLAKKLMGLHVKDSPFTLLPEYSFVRLAKGILCVGCGELEMFDSGQSTTITCKKCGFVEDKEAAILRSIEEFSLLFPEMKITSGIIFEWCKIIRSKAVIQRALAKFYRSCSSKKGTYYIKKDE</sequence>
<proteinExistence type="predicted"/>
<dbReference type="Proteomes" id="UP001597227">
    <property type="component" value="Unassembled WGS sequence"/>
</dbReference>